<comment type="caution">
    <text evidence="2">The sequence shown here is derived from an EMBL/GenBank/DDBJ whole genome shotgun (WGS) entry which is preliminary data.</text>
</comment>
<keyword evidence="3" id="KW-1185">Reference proteome</keyword>
<name>M0A916_9EURY</name>
<evidence type="ECO:0000313" key="2">
    <source>
        <dbReference type="EMBL" id="ELY95270.1"/>
    </source>
</evidence>
<dbReference type="Proteomes" id="UP000011693">
    <property type="component" value="Unassembled WGS sequence"/>
</dbReference>
<dbReference type="PATRIC" id="fig|1227492.4.peg.3291"/>
<sequence>MPASDTCAGTPLPQHTGLAPIAARTRQRRSDSSSTLDGSLMNSTQTAVVATLTVRVPINAAGSLADGATTVVERIDAVDRLEEATVRGLNPALNETTVDLRVRLVLTATPVDERPDATTVRTELEDGVGIKAVEDVRTDTVETADADRPPTQTASVVD</sequence>
<gene>
    <name evidence="2" type="ORF">C482_16533</name>
</gene>
<feature type="compositionally biased region" description="Basic and acidic residues" evidence="1">
    <location>
        <begin position="135"/>
        <end position="148"/>
    </location>
</feature>
<evidence type="ECO:0000313" key="3">
    <source>
        <dbReference type="Proteomes" id="UP000011693"/>
    </source>
</evidence>
<feature type="region of interest" description="Disordered" evidence="1">
    <location>
        <begin position="135"/>
        <end position="158"/>
    </location>
</feature>
<accession>M0A916</accession>
<dbReference type="EMBL" id="AOIN01000091">
    <property type="protein sequence ID" value="ELY95270.1"/>
    <property type="molecule type" value="Genomic_DNA"/>
</dbReference>
<organism evidence="2 3">
    <name type="scientific">Natrialba chahannaoensis JCM 10990</name>
    <dbReference type="NCBI Taxonomy" id="1227492"/>
    <lineage>
        <taxon>Archaea</taxon>
        <taxon>Methanobacteriati</taxon>
        <taxon>Methanobacteriota</taxon>
        <taxon>Stenosarchaea group</taxon>
        <taxon>Halobacteria</taxon>
        <taxon>Halobacteriales</taxon>
        <taxon>Natrialbaceae</taxon>
        <taxon>Natrialba</taxon>
    </lineage>
</organism>
<feature type="region of interest" description="Disordered" evidence="1">
    <location>
        <begin position="23"/>
        <end position="42"/>
    </location>
</feature>
<evidence type="ECO:0000256" key="1">
    <source>
        <dbReference type="SAM" id="MobiDB-lite"/>
    </source>
</evidence>
<proteinExistence type="predicted"/>
<dbReference type="AlphaFoldDB" id="M0A916"/>
<reference evidence="2 3" key="1">
    <citation type="journal article" date="2014" name="PLoS Genet.">
        <title>Phylogenetically driven sequencing of extremely halophilic archaea reveals strategies for static and dynamic osmo-response.</title>
        <authorList>
            <person name="Becker E.A."/>
            <person name="Seitzer P.M."/>
            <person name="Tritt A."/>
            <person name="Larsen D."/>
            <person name="Krusor M."/>
            <person name="Yao A.I."/>
            <person name="Wu D."/>
            <person name="Madern D."/>
            <person name="Eisen J.A."/>
            <person name="Darling A.E."/>
            <person name="Facciotti M.T."/>
        </authorList>
    </citation>
    <scope>NUCLEOTIDE SEQUENCE [LARGE SCALE GENOMIC DNA]</scope>
    <source>
        <strain evidence="2 3">JCM 10990</strain>
    </source>
</reference>
<protein>
    <submittedName>
        <fullName evidence="2">Uncharacterized protein</fullName>
    </submittedName>
</protein>